<feature type="transmembrane region" description="Helical" evidence="6">
    <location>
        <begin position="447"/>
        <end position="467"/>
    </location>
</feature>
<dbReference type="RefSeq" id="WP_369343955.1">
    <property type="nucleotide sequence ID" value="NZ_CP129674.1"/>
</dbReference>
<comment type="subcellular location">
    <subcellularLocation>
        <location evidence="1">Cell membrane</location>
        <topology evidence="1">Multi-pass membrane protein</topology>
    </subcellularLocation>
</comment>
<dbReference type="InterPro" id="IPR050833">
    <property type="entry name" value="Poly_Biosynth_Transport"/>
</dbReference>
<dbReference type="PANTHER" id="PTHR30250">
    <property type="entry name" value="PST FAMILY PREDICTED COLANIC ACID TRANSPORTER"/>
    <property type="match status" value="1"/>
</dbReference>
<dbReference type="EMBL" id="CP129674">
    <property type="protein sequence ID" value="XDS44367.1"/>
    <property type="molecule type" value="Genomic_DNA"/>
</dbReference>
<name>A0AB39U600_9BIFI</name>
<feature type="transmembrane region" description="Helical" evidence="6">
    <location>
        <begin position="79"/>
        <end position="99"/>
    </location>
</feature>
<gene>
    <name evidence="7" type="ORF">QN215_08915</name>
</gene>
<proteinExistence type="predicted"/>
<keyword evidence="5 6" id="KW-0472">Membrane</keyword>
<keyword evidence="3 6" id="KW-0812">Transmembrane</keyword>
<dbReference type="Pfam" id="PF01943">
    <property type="entry name" value="Polysacc_synt"/>
    <property type="match status" value="1"/>
</dbReference>
<dbReference type="InterPro" id="IPR002797">
    <property type="entry name" value="Polysacc_synth"/>
</dbReference>
<feature type="transmembrane region" description="Helical" evidence="6">
    <location>
        <begin position="176"/>
        <end position="194"/>
    </location>
</feature>
<feature type="transmembrane region" description="Helical" evidence="6">
    <location>
        <begin position="5"/>
        <end position="26"/>
    </location>
</feature>
<protein>
    <submittedName>
        <fullName evidence="7">Oligosaccharide flippase family protein</fullName>
    </submittedName>
</protein>
<reference evidence="7" key="1">
    <citation type="submission" date="2023-07" db="EMBL/GenBank/DDBJ databases">
        <title>Bifidobacterium aquikefiriaerophilum sp. nov. and Bifidobacterium eccum sp. nov., isolated from water kefir.</title>
        <authorList>
            <person name="Breselge S."/>
            <person name="Bellassi P."/>
            <person name="Barcenilla C."/>
            <person name="Alvarez-Ordonez A."/>
            <person name="Morelli L."/>
            <person name="Cotter P.D."/>
        </authorList>
    </citation>
    <scope>NUCLEOTIDE SEQUENCE</scope>
    <source>
        <strain evidence="7">WK041_4_12</strain>
    </source>
</reference>
<feature type="transmembrane region" description="Helical" evidence="6">
    <location>
        <begin position="362"/>
        <end position="381"/>
    </location>
</feature>
<keyword evidence="4 6" id="KW-1133">Transmembrane helix</keyword>
<evidence type="ECO:0000256" key="4">
    <source>
        <dbReference type="ARBA" id="ARBA00022989"/>
    </source>
</evidence>
<keyword evidence="2" id="KW-1003">Cell membrane</keyword>
<feature type="transmembrane region" description="Helical" evidence="6">
    <location>
        <begin position="215"/>
        <end position="240"/>
    </location>
</feature>
<accession>A0AB39U600</accession>
<dbReference type="KEGG" id="baqk:QN215_08915"/>
<dbReference type="AlphaFoldDB" id="A0AB39U600"/>
<sequence>MRRGLALNIVSNLVFFISSYCIHYYLGSTVPAASYGVVGTIITVLDFEYMFVSNGARQSLSAHISSRNFDIADLIRKTIAFQCLIVVFFFLVNFIGSPVFADIFHDDSLQFYFKLAAFLIPANGFYVVVLGINDGLQRFGHSAFLSTIYPIFKLGVIPLIIFLFPHDPVSGVELGYLLAMVATIIIGLILLIPLRHRFSQGGNERIHFSVVAQQTLSFSFFFIMVSIVLSLDTLVVKAVVEPDSMAGYYTGAMNFGKTSYYLLQAFAVVILPIVSRLVSANKRREALGAAQELVLIAFAFVLPLAMIISSTSGSLLATFYHPSYDIAAPALTFLAPSSFFMGMTVVLNMVINIRRSNHFSDILSIVSLIIVIPMFIVSARFGGITYLALSSMVCTCIAMIISYLKARRSFGNMFTSTTWKVIAINCGIWIVLFAVTHLVTIRSLPELAVLYAAVYAGYLICMVKFGVVKPSSLLAAMHSKQS</sequence>
<dbReference type="PANTHER" id="PTHR30250:SF11">
    <property type="entry name" value="O-ANTIGEN TRANSPORTER-RELATED"/>
    <property type="match status" value="1"/>
</dbReference>
<evidence type="ECO:0000313" key="7">
    <source>
        <dbReference type="EMBL" id="XDS44367.1"/>
    </source>
</evidence>
<feature type="transmembrane region" description="Helical" evidence="6">
    <location>
        <begin position="144"/>
        <end position="164"/>
    </location>
</feature>
<feature type="transmembrane region" description="Helical" evidence="6">
    <location>
        <begin position="260"/>
        <end position="281"/>
    </location>
</feature>
<organism evidence="7">
    <name type="scientific">Bifidobacterium aquikefiricola</name>
    <dbReference type="NCBI Taxonomy" id="3059038"/>
    <lineage>
        <taxon>Bacteria</taxon>
        <taxon>Bacillati</taxon>
        <taxon>Actinomycetota</taxon>
        <taxon>Actinomycetes</taxon>
        <taxon>Bifidobacteriales</taxon>
        <taxon>Bifidobacteriaceae</taxon>
        <taxon>Bifidobacterium</taxon>
    </lineage>
</organism>
<evidence type="ECO:0000256" key="2">
    <source>
        <dbReference type="ARBA" id="ARBA00022475"/>
    </source>
</evidence>
<dbReference type="GO" id="GO:0005886">
    <property type="term" value="C:plasma membrane"/>
    <property type="evidence" value="ECO:0007669"/>
    <property type="project" value="UniProtKB-SubCell"/>
</dbReference>
<evidence type="ECO:0000256" key="3">
    <source>
        <dbReference type="ARBA" id="ARBA00022692"/>
    </source>
</evidence>
<feature type="transmembrane region" description="Helical" evidence="6">
    <location>
        <begin position="111"/>
        <end position="132"/>
    </location>
</feature>
<evidence type="ECO:0000256" key="1">
    <source>
        <dbReference type="ARBA" id="ARBA00004651"/>
    </source>
</evidence>
<evidence type="ECO:0000256" key="6">
    <source>
        <dbReference type="SAM" id="Phobius"/>
    </source>
</evidence>
<feature type="transmembrane region" description="Helical" evidence="6">
    <location>
        <begin position="418"/>
        <end position="441"/>
    </location>
</feature>
<feature type="transmembrane region" description="Helical" evidence="6">
    <location>
        <begin position="326"/>
        <end position="350"/>
    </location>
</feature>
<feature type="transmembrane region" description="Helical" evidence="6">
    <location>
        <begin position="293"/>
        <end position="320"/>
    </location>
</feature>
<evidence type="ECO:0000256" key="5">
    <source>
        <dbReference type="ARBA" id="ARBA00023136"/>
    </source>
</evidence>
<feature type="transmembrane region" description="Helical" evidence="6">
    <location>
        <begin position="387"/>
        <end position="406"/>
    </location>
</feature>
<feature type="transmembrane region" description="Helical" evidence="6">
    <location>
        <begin position="32"/>
        <end position="52"/>
    </location>
</feature>